<feature type="compositionally biased region" description="Basic and acidic residues" evidence="2">
    <location>
        <begin position="21"/>
        <end position="39"/>
    </location>
</feature>
<protein>
    <submittedName>
        <fullName evidence="5">Similar to U2 snRNP-associated SURP motif-containing protein acc. no. Q5R7X2</fullName>
    </submittedName>
</protein>
<dbReference type="eggNOG" id="KOG0151">
    <property type="taxonomic scope" value="Eukaryota"/>
</dbReference>
<dbReference type="EMBL" id="HF935429">
    <property type="protein sequence ID" value="CCX08749.1"/>
    <property type="molecule type" value="Genomic_DNA"/>
</dbReference>
<feature type="compositionally biased region" description="Basic and acidic residues" evidence="2">
    <location>
        <begin position="163"/>
        <end position="180"/>
    </location>
</feature>
<keyword evidence="6" id="KW-1185">Reference proteome</keyword>
<dbReference type="InterPro" id="IPR035967">
    <property type="entry name" value="SWAP/Surp_sf"/>
</dbReference>
<feature type="compositionally biased region" description="Basic and acidic residues" evidence="2">
    <location>
        <begin position="142"/>
        <end position="151"/>
    </location>
</feature>
<dbReference type="InterPro" id="IPR051485">
    <property type="entry name" value="SR-CTD_assoc_factor"/>
</dbReference>
<accession>U4L161</accession>
<name>U4L161_PYROM</name>
<feature type="compositionally biased region" description="Acidic residues" evidence="2">
    <location>
        <begin position="721"/>
        <end position="760"/>
    </location>
</feature>
<evidence type="ECO:0000313" key="6">
    <source>
        <dbReference type="Proteomes" id="UP000018144"/>
    </source>
</evidence>
<feature type="domain" description="CID" evidence="4">
    <location>
        <begin position="490"/>
        <end position="671"/>
    </location>
</feature>
<feature type="region of interest" description="Disordered" evidence="2">
    <location>
        <begin position="555"/>
        <end position="574"/>
    </location>
</feature>
<feature type="region of interest" description="Disordered" evidence="2">
    <location>
        <begin position="461"/>
        <end position="482"/>
    </location>
</feature>
<dbReference type="GO" id="GO:0006396">
    <property type="term" value="P:RNA processing"/>
    <property type="evidence" value="ECO:0007669"/>
    <property type="project" value="InterPro"/>
</dbReference>
<sequence length="766" mass="83230">MSNPHQFPNVRDKLSAPSKKSAFEKARLEAEEKRKREEAETAAVYKDFVASFDDDPSPAPSSGGYNQRGGGGGFGRGAFRGGMGPVNMGKRHFSGAPGRGGLGGNGGFGGSSGLPPPRKRNLGDAFERDEEEGGIFSSGGPSEREKRRMKEGNTGLLAFENSGPKRRDRYNDDDSDHETSAAHPKPTLLLSSLPPSITKQSITTLLSSTSLKIDSIRIIPASPPSGPSQPSPSIRKAATALVTLSSETPVSDIDAAVSSLNGRYLGFGFWLSIVRHLSSTVAGSAPTGIPIIGSQSHPFGAKAPPAPVTGGRGGPHRGGFAPPPSFAPPGRGVQQSNPNALQVHVQPPQDLKTLKLIHRTIETLLTNGPEFEALLMSQENVRNDAKFAWLWDARSQAGVYYRWKLWEIVTGYSIDKPYTPTVDIFDNSSYLWVPPKKPLKYEFAGSLKDVVEDYEFRSEELDDDDSADEADHHHDGRPISADGKKAKGYLGVLERAKLIHLISRVPTVTSKVRRGDVGRVMAFAMEHAEGGMGEEVVEILVSNVLKPLAFTKAAKSEDDDSDTEGEKEKEGEVDTSSAKIVGLWLISDVLSNSSLGVRAAWRYRQLFDTALRDRGVFAKLGEIYRDSGWGRMKAEKFRRMVVEGVLEGWEKWCIFPQSTQEVFLDSFLNAPPKASSATPSASSATTKQEVKDAAPIATKSRWKTVEAAPSVFDPTTATKQEEDEDIDGEPMDDDDDVDGEPMVEDDEDLDGEPMVEDDDNRYEPPE</sequence>
<dbReference type="SMART" id="SM00648">
    <property type="entry name" value="SWAP"/>
    <property type="match status" value="1"/>
</dbReference>
<dbReference type="STRING" id="1076935.U4L161"/>
<feature type="compositionally biased region" description="Low complexity" evidence="2">
    <location>
        <begin position="184"/>
        <end position="193"/>
    </location>
</feature>
<dbReference type="SUPFAM" id="SSF109905">
    <property type="entry name" value="Surp module (SWAP domain)"/>
    <property type="match status" value="1"/>
</dbReference>
<organism evidence="5 6">
    <name type="scientific">Pyronema omphalodes (strain CBS 100304)</name>
    <name type="common">Pyronema confluens</name>
    <dbReference type="NCBI Taxonomy" id="1076935"/>
    <lineage>
        <taxon>Eukaryota</taxon>
        <taxon>Fungi</taxon>
        <taxon>Dikarya</taxon>
        <taxon>Ascomycota</taxon>
        <taxon>Pezizomycotina</taxon>
        <taxon>Pezizomycetes</taxon>
        <taxon>Pezizales</taxon>
        <taxon>Pyronemataceae</taxon>
        <taxon>Pyronema</taxon>
    </lineage>
</organism>
<dbReference type="InterPro" id="IPR000061">
    <property type="entry name" value="Surp"/>
</dbReference>
<keyword evidence="1" id="KW-0694">RNA-binding</keyword>
<evidence type="ECO:0000259" key="4">
    <source>
        <dbReference type="PROSITE" id="PS51391"/>
    </source>
</evidence>
<dbReference type="Proteomes" id="UP000018144">
    <property type="component" value="Unassembled WGS sequence"/>
</dbReference>
<dbReference type="InterPro" id="IPR006569">
    <property type="entry name" value="CID_dom"/>
</dbReference>
<evidence type="ECO:0000259" key="3">
    <source>
        <dbReference type="PROSITE" id="PS50128"/>
    </source>
</evidence>
<feature type="compositionally biased region" description="Gly residues" evidence="2">
    <location>
        <begin position="66"/>
        <end position="84"/>
    </location>
</feature>
<dbReference type="OrthoDB" id="377209at2759"/>
<evidence type="ECO:0000313" key="5">
    <source>
        <dbReference type="EMBL" id="CCX08749.1"/>
    </source>
</evidence>
<feature type="compositionally biased region" description="Gly residues" evidence="2">
    <location>
        <begin position="97"/>
        <end position="112"/>
    </location>
</feature>
<dbReference type="AlphaFoldDB" id="U4L161"/>
<dbReference type="Gene3D" id="1.25.40.90">
    <property type="match status" value="1"/>
</dbReference>
<dbReference type="InterPro" id="IPR008942">
    <property type="entry name" value="ENTH_VHS"/>
</dbReference>
<reference evidence="5 6" key="1">
    <citation type="journal article" date="2013" name="PLoS Genet.">
        <title>The genome and development-dependent transcriptomes of Pyronema confluens: a window into fungal evolution.</title>
        <authorList>
            <person name="Traeger S."/>
            <person name="Altegoer F."/>
            <person name="Freitag M."/>
            <person name="Gabaldon T."/>
            <person name="Kempken F."/>
            <person name="Kumar A."/>
            <person name="Marcet-Houben M."/>
            <person name="Poggeler S."/>
            <person name="Stajich J.E."/>
            <person name="Nowrousian M."/>
        </authorList>
    </citation>
    <scope>NUCLEOTIDE SEQUENCE [LARGE SCALE GENOMIC DNA]</scope>
    <source>
        <strain evidence="6">CBS 100304</strain>
        <tissue evidence="5">Vegetative mycelium</tissue>
    </source>
</reference>
<dbReference type="GO" id="GO:0003723">
    <property type="term" value="F:RNA binding"/>
    <property type="evidence" value="ECO:0007669"/>
    <property type="project" value="UniProtKB-KW"/>
</dbReference>
<evidence type="ECO:0000256" key="2">
    <source>
        <dbReference type="SAM" id="MobiDB-lite"/>
    </source>
</evidence>
<feature type="region of interest" description="Disordered" evidence="2">
    <location>
        <begin position="311"/>
        <end position="337"/>
    </location>
</feature>
<dbReference type="Pfam" id="PF01805">
    <property type="entry name" value="Surp"/>
    <property type="match status" value="1"/>
</dbReference>
<feature type="region of interest" description="Disordered" evidence="2">
    <location>
        <begin position="1"/>
        <end position="193"/>
    </location>
</feature>
<dbReference type="GO" id="GO:0005634">
    <property type="term" value="C:nucleus"/>
    <property type="evidence" value="ECO:0007669"/>
    <property type="project" value="TreeGrafter"/>
</dbReference>
<dbReference type="Gene3D" id="1.10.10.790">
    <property type="entry name" value="Surp module"/>
    <property type="match status" value="1"/>
</dbReference>
<dbReference type="OMA" id="VWYRWKL"/>
<dbReference type="PROSITE" id="PS50128">
    <property type="entry name" value="SURP"/>
    <property type="match status" value="1"/>
</dbReference>
<feature type="compositionally biased region" description="Low complexity" evidence="2">
    <location>
        <begin position="673"/>
        <end position="687"/>
    </location>
</feature>
<dbReference type="PANTHER" id="PTHR23140:SF0">
    <property type="entry name" value="U2 SNRNP-ASSOCIATED SURP MOTIF-CONTAINING PROTEIN"/>
    <property type="match status" value="1"/>
</dbReference>
<dbReference type="PROSITE" id="PS51391">
    <property type="entry name" value="CID"/>
    <property type="match status" value="1"/>
</dbReference>
<dbReference type="PANTHER" id="PTHR23140">
    <property type="entry name" value="RNA PROCESSING PROTEIN LD23810P"/>
    <property type="match status" value="1"/>
</dbReference>
<gene>
    <name evidence="5" type="ORF">PCON_08342</name>
</gene>
<feature type="compositionally biased region" description="Basic and acidic residues" evidence="2">
    <location>
        <begin position="469"/>
        <end position="482"/>
    </location>
</feature>
<proteinExistence type="predicted"/>
<feature type="domain" description="SURP motif" evidence="3">
    <location>
        <begin position="356"/>
        <end position="401"/>
    </location>
</feature>
<feature type="region of interest" description="Disordered" evidence="2">
    <location>
        <begin position="673"/>
        <end position="766"/>
    </location>
</feature>
<evidence type="ECO:0000256" key="1">
    <source>
        <dbReference type="ARBA" id="ARBA00022884"/>
    </source>
</evidence>